<evidence type="ECO:0000313" key="2">
    <source>
        <dbReference type="EMBL" id="KAI1713172.1"/>
    </source>
</evidence>
<accession>A0AAD4N100</accession>
<dbReference type="EMBL" id="JAKKPZ010000016">
    <property type="protein sequence ID" value="KAI1713172.1"/>
    <property type="molecule type" value="Genomic_DNA"/>
</dbReference>
<name>A0AAD4N100_9BILA</name>
<evidence type="ECO:0000313" key="3">
    <source>
        <dbReference type="Proteomes" id="UP001201812"/>
    </source>
</evidence>
<feature type="compositionally biased region" description="Basic and acidic residues" evidence="1">
    <location>
        <begin position="28"/>
        <end position="42"/>
    </location>
</feature>
<dbReference type="Proteomes" id="UP001201812">
    <property type="component" value="Unassembled WGS sequence"/>
</dbReference>
<sequence length="85" mass="9659">MRVNMRIHAGKKGERLQTRTVSHTSNLPEHESRFGHSKGAERNWEKKKEGIYHGESLFSCVDRITEQAVTCPEAGVGYVCDQRVC</sequence>
<feature type="region of interest" description="Disordered" evidence="1">
    <location>
        <begin position="1"/>
        <end position="42"/>
    </location>
</feature>
<dbReference type="AlphaFoldDB" id="A0AAD4N100"/>
<organism evidence="2 3">
    <name type="scientific">Ditylenchus destructor</name>
    <dbReference type="NCBI Taxonomy" id="166010"/>
    <lineage>
        <taxon>Eukaryota</taxon>
        <taxon>Metazoa</taxon>
        <taxon>Ecdysozoa</taxon>
        <taxon>Nematoda</taxon>
        <taxon>Chromadorea</taxon>
        <taxon>Rhabditida</taxon>
        <taxon>Tylenchina</taxon>
        <taxon>Tylenchomorpha</taxon>
        <taxon>Sphaerularioidea</taxon>
        <taxon>Anguinidae</taxon>
        <taxon>Anguininae</taxon>
        <taxon>Ditylenchus</taxon>
    </lineage>
</organism>
<keyword evidence="3" id="KW-1185">Reference proteome</keyword>
<gene>
    <name evidence="2" type="ORF">DdX_09244</name>
</gene>
<comment type="caution">
    <text evidence="2">The sequence shown here is derived from an EMBL/GenBank/DDBJ whole genome shotgun (WGS) entry which is preliminary data.</text>
</comment>
<evidence type="ECO:0000256" key="1">
    <source>
        <dbReference type="SAM" id="MobiDB-lite"/>
    </source>
</evidence>
<reference evidence="2" key="1">
    <citation type="submission" date="2022-01" db="EMBL/GenBank/DDBJ databases">
        <title>Genome Sequence Resource for Two Populations of Ditylenchus destructor, the Migratory Endoparasitic Phytonematode.</title>
        <authorList>
            <person name="Zhang H."/>
            <person name="Lin R."/>
            <person name="Xie B."/>
        </authorList>
    </citation>
    <scope>NUCLEOTIDE SEQUENCE</scope>
    <source>
        <strain evidence="2">BazhouSP</strain>
    </source>
</reference>
<feature type="compositionally biased region" description="Polar residues" evidence="1">
    <location>
        <begin position="18"/>
        <end position="27"/>
    </location>
</feature>
<protein>
    <submittedName>
        <fullName evidence="2">Uncharacterized protein</fullName>
    </submittedName>
</protein>
<proteinExistence type="predicted"/>